<name>A0A0A8SN17_9ACTN</name>
<dbReference type="RefSeq" id="WP_013160286.1">
    <property type="nucleotide sequence ID" value="NZ_CCYP01000006.1"/>
</dbReference>
<dbReference type="OrthoDB" id="9802447at2"/>
<protein>
    <submittedName>
        <fullName evidence="1">Uncharacterized protein</fullName>
    </submittedName>
</protein>
<gene>
    <name evidence="1" type="ORF">PFR_JS23_1903</name>
</gene>
<evidence type="ECO:0000313" key="1">
    <source>
        <dbReference type="EMBL" id="SCQ81320.1"/>
    </source>
</evidence>
<dbReference type="Proteomes" id="UP000250080">
    <property type="component" value="Chromosome I"/>
</dbReference>
<accession>A0A0A8SN17</accession>
<dbReference type="AlphaFoldDB" id="A0A0A8SN17"/>
<dbReference type="EMBL" id="LT618793">
    <property type="protein sequence ID" value="SCQ81320.1"/>
    <property type="molecule type" value="Genomic_DNA"/>
</dbReference>
<reference evidence="1 2" key="1">
    <citation type="submission" date="2016-09" db="EMBL/GenBank/DDBJ databases">
        <authorList>
            <person name="Laine KS P."/>
        </authorList>
    </citation>
    <scope>NUCLEOTIDE SEQUENCE [LARGE SCALE GENOMIC DNA]</scope>
    <source>
        <strain evidence="1">PFRJS-23</strain>
    </source>
</reference>
<organism evidence="1 2">
    <name type="scientific">Propionibacterium freudenreichii</name>
    <dbReference type="NCBI Taxonomy" id="1744"/>
    <lineage>
        <taxon>Bacteria</taxon>
        <taxon>Bacillati</taxon>
        <taxon>Actinomycetota</taxon>
        <taxon>Actinomycetes</taxon>
        <taxon>Propionibacteriales</taxon>
        <taxon>Propionibacteriaceae</taxon>
        <taxon>Propionibacterium</taxon>
    </lineage>
</organism>
<sequence length="91" mass="10211">MDQPRVPLTTSYEMLEVLTTKFGALLDGYEAQGVRAFEEAGEPYDALGLLLSDLHFKGVKIPKEYADKIWSITDPEDVEDFAMYLGPRPKA</sequence>
<proteinExistence type="predicted"/>
<dbReference type="GeneID" id="61222912"/>
<evidence type="ECO:0000313" key="2">
    <source>
        <dbReference type="Proteomes" id="UP000250080"/>
    </source>
</evidence>